<dbReference type="InterPro" id="IPR011051">
    <property type="entry name" value="RmlC_Cupin_sf"/>
</dbReference>
<dbReference type="InterPro" id="IPR014710">
    <property type="entry name" value="RmlC-like_jellyroll"/>
</dbReference>
<dbReference type="EMBL" id="JABXIY010000013">
    <property type="protein sequence ID" value="NVK96364.1"/>
    <property type="molecule type" value="Genomic_DNA"/>
</dbReference>
<dbReference type="PROSITE" id="PS01124">
    <property type="entry name" value="HTH_ARAC_FAMILY_2"/>
    <property type="match status" value="1"/>
</dbReference>
<reference evidence="3 4" key="1">
    <citation type="journal article" date="2020" name="Proc. Natl. Acad. Sci. U.S.A.">
        <title>Ecological drivers of bacterial community assembly in synthetic phycospheres.</title>
        <authorList>
            <person name="Fu H."/>
            <person name="Uchimiya M."/>
            <person name="Gore J."/>
            <person name="Moran M.A."/>
        </authorList>
    </citation>
    <scope>NUCLEOTIDE SEQUENCE [LARGE SCALE GENOMIC DNA]</scope>
    <source>
        <strain evidence="3">HF-Din03</strain>
    </source>
</reference>
<dbReference type="CDD" id="cd06124">
    <property type="entry name" value="cupin_NimR-like_N"/>
    <property type="match status" value="1"/>
</dbReference>
<dbReference type="Pfam" id="PF12833">
    <property type="entry name" value="HTH_18"/>
    <property type="match status" value="1"/>
</dbReference>
<dbReference type="Proteomes" id="UP000565723">
    <property type="component" value="Unassembled WGS sequence"/>
</dbReference>
<keyword evidence="1" id="KW-0238">DNA-binding</keyword>
<dbReference type="InterPro" id="IPR003313">
    <property type="entry name" value="AraC-bd"/>
</dbReference>
<dbReference type="Gene3D" id="1.10.10.60">
    <property type="entry name" value="Homeodomain-like"/>
    <property type="match status" value="1"/>
</dbReference>
<accession>A0A850LEA2</accession>
<dbReference type="Pfam" id="PF02311">
    <property type="entry name" value="AraC_binding"/>
    <property type="match status" value="1"/>
</dbReference>
<dbReference type="GO" id="GO:0003700">
    <property type="term" value="F:DNA-binding transcription factor activity"/>
    <property type="evidence" value="ECO:0007669"/>
    <property type="project" value="InterPro"/>
</dbReference>
<dbReference type="PANTHER" id="PTHR11019:SF159">
    <property type="entry name" value="TRANSCRIPTIONAL REGULATOR-RELATED"/>
    <property type="match status" value="1"/>
</dbReference>
<organism evidence="3 4">
    <name type="scientific">Ruegeria pomeroyi</name>
    <dbReference type="NCBI Taxonomy" id="89184"/>
    <lineage>
        <taxon>Bacteria</taxon>
        <taxon>Pseudomonadati</taxon>
        <taxon>Pseudomonadota</taxon>
        <taxon>Alphaproteobacteria</taxon>
        <taxon>Rhodobacterales</taxon>
        <taxon>Roseobacteraceae</taxon>
        <taxon>Ruegeria</taxon>
    </lineage>
</organism>
<name>A0A850LEA2_9RHOB</name>
<evidence type="ECO:0000313" key="4">
    <source>
        <dbReference type="Proteomes" id="UP000565723"/>
    </source>
</evidence>
<dbReference type="SMART" id="SM00342">
    <property type="entry name" value="HTH_ARAC"/>
    <property type="match status" value="1"/>
</dbReference>
<comment type="caution">
    <text evidence="3">The sequence shown here is derived from an EMBL/GenBank/DDBJ whole genome shotgun (WGS) entry which is preliminary data.</text>
</comment>
<proteinExistence type="predicted"/>
<evidence type="ECO:0000259" key="2">
    <source>
        <dbReference type="PROSITE" id="PS01124"/>
    </source>
</evidence>
<evidence type="ECO:0000256" key="1">
    <source>
        <dbReference type="ARBA" id="ARBA00023125"/>
    </source>
</evidence>
<protein>
    <submittedName>
        <fullName evidence="3">Helix-turn-helix transcriptional regulator</fullName>
    </submittedName>
</protein>
<dbReference type="InterPro" id="IPR018060">
    <property type="entry name" value="HTH_AraC"/>
</dbReference>
<evidence type="ECO:0000313" key="3">
    <source>
        <dbReference type="EMBL" id="NVK96364.1"/>
    </source>
</evidence>
<gene>
    <name evidence="3" type="ORF">HW564_05470</name>
</gene>
<dbReference type="PANTHER" id="PTHR11019">
    <property type="entry name" value="HTH-TYPE TRANSCRIPTIONAL REGULATOR NIMR"/>
    <property type="match status" value="1"/>
</dbReference>
<dbReference type="Gene3D" id="2.60.120.10">
    <property type="entry name" value="Jelly Rolls"/>
    <property type="match status" value="1"/>
</dbReference>
<feature type="domain" description="HTH araC/xylS-type" evidence="2">
    <location>
        <begin position="168"/>
        <end position="255"/>
    </location>
</feature>
<dbReference type="GO" id="GO:0043565">
    <property type="term" value="F:sequence-specific DNA binding"/>
    <property type="evidence" value="ECO:0007669"/>
    <property type="project" value="InterPro"/>
</dbReference>
<dbReference type="AlphaFoldDB" id="A0A850LEA2"/>
<dbReference type="SUPFAM" id="SSF51182">
    <property type="entry name" value="RmlC-like cupins"/>
    <property type="match status" value="1"/>
</dbReference>
<sequence length="255" mass="28182">MGQSDDQFQLPGSSADRVQSLPHDVVGYARDYRDGYVSVRHRHPRHQLIYAISGLMMAETDAMSHAIPPGYGLIVPAQQPHEIRMIGAVRLQSLYVRAGLPRADALARCRLVTISPLLAQLIAALCEMANPWPMPPRALHLSQLILIELLAAPVSPLALPYPTDPRLRRVCDGLIATPASPRSLDDWAAEAGMSRRTFSRHFQLETGLSFGKWAQRLRCQAALRGLAKGRPAARVARELGYANAYTMAAMMRRMT</sequence>